<keyword evidence="1" id="KW-0812">Transmembrane</keyword>
<feature type="domain" description="Calcineurin-like phosphoesterase" evidence="2">
    <location>
        <begin position="159"/>
        <end position="342"/>
    </location>
</feature>
<reference evidence="3 4" key="1">
    <citation type="submission" date="2022-06" db="EMBL/GenBank/DDBJ databases">
        <title>Isolation of gut microbiota from human fecal samples.</title>
        <authorList>
            <person name="Pamer E.G."/>
            <person name="Barat B."/>
            <person name="Waligurski E."/>
            <person name="Medina S."/>
            <person name="Paddock L."/>
            <person name="Mostad J."/>
        </authorList>
    </citation>
    <scope>NUCLEOTIDE SEQUENCE [LARGE SCALE GENOMIC DNA]</scope>
    <source>
        <strain evidence="3 4">SL.3.17</strain>
    </source>
</reference>
<keyword evidence="1" id="KW-1133">Transmembrane helix</keyword>
<accession>A0ABT1RM88</accession>
<comment type="caution">
    <text evidence="3">The sequence shown here is derived from an EMBL/GenBank/DDBJ whole genome shotgun (WGS) entry which is preliminary data.</text>
</comment>
<evidence type="ECO:0000256" key="1">
    <source>
        <dbReference type="SAM" id="Phobius"/>
    </source>
</evidence>
<name>A0ABT1RM88_9FIRM</name>
<evidence type="ECO:0000313" key="4">
    <source>
        <dbReference type="Proteomes" id="UP001524502"/>
    </source>
</evidence>
<dbReference type="Gene3D" id="3.60.21.10">
    <property type="match status" value="1"/>
</dbReference>
<proteinExistence type="predicted"/>
<dbReference type="RefSeq" id="WP_256131471.1">
    <property type="nucleotide sequence ID" value="NZ_JANFXK010000005.1"/>
</dbReference>
<organism evidence="3 4">
    <name type="scientific">Anaerovorax odorimutans</name>
    <dbReference type="NCBI Taxonomy" id="109327"/>
    <lineage>
        <taxon>Bacteria</taxon>
        <taxon>Bacillati</taxon>
        <taxon>Bacillota</taxon>
        <taxon>Clostridia</taxon>
        <taxon>Peptostreptococcales</taxon>
        <taxon>Anaerovoracaceae</taxon>
        <taxon>Anaerovorax</taxon>
    </lineage>
</organism>
<dbReference type="EMBL" id="JANFXK010000005">
    <property type="protein sequence ID" value="MCQ4636287.1"/>
    <property type="molecule type" value="Genomic_DNA"/>
</dbReference>
<evidence type="ECO:0000313" key="3">
    <source>
        <dbReference type="EMBL" id="MCQ4636287.1"/>
    </source>
</evidence>
<feature type="transmembrane region" description="Helical" evidence="1">
    <location>
        <begin position="6"/>
        <end position="25"/>
    </location>
</feature>
<feature type="transmembrane region" description="Helical" evidence="1">
    <location>
        <begin position="37"/>
        <end position="60"/>
    </location>
</feature>
<sequence>MDVLFFIALIIVYLGLNIFIWKRTLGWLRSLHGVLHAKWVTIFFTIIHVLLAVSPAAYALFSNDAAKAAVKYISNIWIGVFIYALFFMVLSLLGTFVYRRVKKIKRGDPVRRRLVAARGAAVAVLILGFSAYGMIHVGTIKTSTYDITVHKACASGDRLKIVLVADMHMGYSIGKKQMAEMAEKINAQKPDLVCIAGDIFDNDYSALQNPERLMEIYRSIKSKYGVYACYGNHDVAENLVGGFTVPFGGKTINENEMNDFLRKSNVKLLQDQTELVDQAFYLIGRRDASKPGTESASRKSIEELLAGVDQRKPVLLLDHQPKELQEIADAGVDVDLSGHTHDGQIFPGNLTIRMMWENACGYLKKGDMHSIVTSGVGIWGPAMRVGTDSEIAVINITFDNRTAE</sequence>
<dbReference type="PANTHER" id="PTHR31302">
    <property type="entry name" value="TRANSMEMBRANE PROTEIN WITH METALLOPHOSPHOESTERASE DOMAIN-RELATED"/>
    <property type="match status" value="1"/>
</dbReference>
<evidence type="ECO:0000259" key="2">
    <source>
        <dbReference type="Pfam" id="PF00149"/>
    </source>
</evidence>
<dbReference type="Proteomes" id="UP001524502">
    <property type="component" value="Unassembled WGS sequence"/>
</dbReference>
<dbReference type="InterPro" id="IPR029052">
    <property type="entry name" value="Metallo-depent_PP-like"/>
</dbReference>
<feature type="transmembrane region" description="Helical" evidence="1">
    <location>
        <begin position="115"/>
        <end position="135"/>
    </location>
</feature>
<keyword evidence="1" id="KW-0472">Membrane</keyword>
<gene>
    <name evidence="3" type="ORF">NE619_06060</name>
</gene>
<dbReference type="PANTHER" id="PTHR31302:SF0">
    <property type="entry name" value="TRANSMEMBRANE PROTEIN WITH METALLOPHOSPHOESTERASE DOMAIN"/>
    <property type="match status" value="1"/>
</dbReference>
<dbReference type="Pfam" id="PF00149">
    <property type="entry name" value="Metallophos"/>
    <property type="match status" value="1"/>
</dbReference>
<dbReference type="CDD" id="cd07385">
    <property type="entry name" value="MPP_YkuE_C"/>
    <property type="match status" value="1"/>
</dbReference>
<dbReference type="InterPro" id="IPR004843">
    <property type="entry name" value="Calcineurin-like_PHP"/>
</dbReference>
<protein>
    <submittedName>
        <fullName evidence="3">Metallophosphoesterase</fullName>
    </submittedName>
</protein>
<dbReference type="SUPFAM" id="SSF56300">
    <property type="entry name" value="Metallo-dependent phosphatases"/>
    <property type="match status" value="1"/>
</dbReference>
<dbReference type="InterPro" id="IPR051158">
    <property type="entry name" value="Metallophosphoesterase_sf"/>
</dbReference>
<feature type="transmembrane region" description="Helical" evidence="1">
    <location>
        <begin position="72"/>
        <end position="94"/>
    </location>
</feature>
<keyword evidence="4" id="KW-1185">Reference proteome</keyword>